<dbReference type="InterPro" id="IPR023393">
    <property type="entry name" value="START-like_dom_sf"/>
</dbReference>
<dbReference type="CDD" id="cd05018">
    <property type="entry name" value="CoxG"/>
    <property type="match status" value="1"/>
</dbReference>
<protein>
    <submittedName>
        <fullName evidence="2">Carbon monoxide dehydrogenase subunit G</fullName>
    </submittedName>
</protein>
<dbReference type="Pfam" id="PF06240">
    <property type="entry name" value="COXG"/>
    <property type="match status" value="1"/>
</dbReference>
<dbReference type="Gene3D" id="3.30.530.20">
    <property type="match status" value="1"/>
</dbReference>
<dbReference type="Proteomes" id="UP001430172">
    <property type="component" value="Unassembled WGS sequence"/>
</dbReference>
<dbReference type="InterPro" id="IPR010419">
    <property type="entry name" value="CO_DH_gsu"/>
</dbReference>
<dbReference type="SUPFAM" id="SSF55961">
    <property type="entry name" value="Bet v1-like"/>
    <property type="match status" value="1"/>
</dbReference>
<evidence type="ECO:0000313" key="2">
    <source>
        <dbReference type="EMBL" id="MBM6402048.1"/>
    </source>
</evidence>
<keyword evidence="1" id="KW-1133">Transmembrane helix</keyword>
<accession>A0ABS2CQ89</accession>
<organism evidence="2 3">
    <name type="scientific">Phycicoccus sonneratiae</name>
    <dbReference type="NCBI Taxonomy" id="2807628"/>
    <lineage>
        <taxon>Bacteria</taxon>
        <taxon>Bacillati</taxon>
        <taxon>Actinomycetota</taxon>
        <taxon>Actinomycetes</taxon>
        <taxon>Micrococcales</taxon>
        <taxon>Intrasporangiaceae</taxon>
        <taxon>Phycicoccus</taxon>
    </lineage>
</organism>
<evidence type="ECO:0000256" key="1">
    <source>
        <dbReference type="SAM" id="Phobius"/>
    </source>
</evidence>
<dbReference type="PANTHER" id="PTHR38588:SF1">
    <property type="entry name" value="BLL0334 PROTEIN"/>
    <property type="match status" value="1"/>
</dbReference>
<dbReference type="PANTHER" id="PTHR38588">
    <property type="entry name" value="BLL0334 PROTEIN"/>
    <property type="match status" value="1"/>
</dbReference>
<keyword evidence="3" id="KW-1185">Reference proteome</keyword>
<gene>
    <name evidence="2" type="ORF">JQN70_16740</name>
</gene>
<feature type="transmembrane region" description="Helical" evidence="1">
    <location>
        <begin position="195"/>
        <end position="214"/>
    </location>
</feature>
<dbReference type="RefSeq" id="WP_204132514.1">
    <property type="nucleotide sequence ID" value="NZ_JAFDVD010000020.1"/>
</dbReference>
<dbReference type="EMBL" id="JAFDVD010000020">
    <property type="protein sequence ID" value="MBM6402048.1"/>
    <property type="molecule type" value="Genomic_DNA"/>
</dbReference>
<evidence type="ECO:0000313" key="3">
    <source>
        <dbReference type="Proteomes" id="UP001430172"/>
    </source>
</evidence>
<sequence length="220" mass="21387">MKITGTSTLDAAPDAVWRAILDPAVLARCIPGCEALTTVGEDRYAMTVTAGVAAIKGTYTGEVALTDMQKPSALRLKANGAGGPGTIDADVRVHLTPSGAGGTDLEYEADATVGGTIGGVGQRMLAGVTRKMAGQFFSALDADIAGAGVGVGTAAPAVAADPTTAVAAGSPTAVGTTFAGRAATPPGGATGGRDLVLAAVAGGLLALAGVALGWRLGRRS</sequence>
<proteinExistence type="predicted"/>
<keyword evidence="1" id="KW-0472">Membrane</keyword>
<comment type="caution">
    <text evidence="2">The sequence shown here is derived from an EMBL/GenBank/DDBJ whole genome shotgun (WGS) entry which is preliminary data.</text>
</comment>
<name>A0ABS2CQ89_9MICO</name>
<reference evidence="2" key="1">
    <citation type="submission" date="2021-02" db="EMBL/GenBank/DDBJ databases">
        <title>Phycicoccus sp. MQZ13P-5T, whole genome shotgun sequence.</title>
        <authorList>
            <person name="Tuo L."/>
        </authorList>
    </citation>
    <scope>NUCLEOTIDE SEQUENCE</scope>
    <source>
        <strain evidence="2">MQZ13P-5</strain>
    </source>
</reference>
<keyword evidence="1" id="KW-0812">Transmembrane</keyword>